<dbReference type="NCBIfam" id="TIGR02532">
    <property type="entry name" value="IV_pilin_GFxxxE"/>
    <property type="match status" value="1"/>
</dbReference>
<dbReference type="InterPro" id="IPR011453">
    <property type="entry name" value="DUF1559"/>
</dbReference>
<name>A0ABT7PI81_9BACT</name>
<protein>
    <submittedName>
        <fullName evidence="3">DUF1559 domain-containing protein</fullName>
    </submittedName>
</protein>
<keyword evidence="4" id="KW-1185">Reference proteome</keyword>
<dbReference type="Gene3D" id="3.30.700.10">
    <property type="entry name" value="Glycoprotein, Type 4 Pilin"/>
    <property type="match status" value="1"/>
</dbReference>
<proteinExistence type="predicted"/>
<keyword evidence="1" id="KW-0812">Transmembrane</keyword>
<reference evidence="3 4" key="1">
    <citation type="submission" date="2023-06" db="EMBL/GenBank/DDBJ databases">
        <title>Roseiconus lacunae JC819 isolated from Gulf of Mannar region, Tamil Nadu.</title>
        <authorList>
            <person name="Pk S."/>
            <person name="Ch S."/>
            <person name="Ch V.R."/>
        </authorList>
    </citation>
    <scope>NUCLEOTIDE SEQUENCE [LARGE SCALE GENOMIC DNA]</scope>
    <source>
        <strain evidence="3 4">JC819</strain>
    </source>
</reference>
<dbReference type="InterPro" id="IPR045584">
    <property type="entry name" value="Pilin-like"/>
</dbReference>
<evidence type="ECO:0000259" key="2">
    <source>
        <dbReference type="Pfam" id="PF07596"/>
    </source>
</evidence>
<dbReference type="EMBL" id="JASZZN010000008">
    <property type="protein sequence ID" value="MDM4016212.1"/>
    <property type="molecule type" value="Genomic_DNA"/>
</dbReference>
<dbReference type="SUPFAM" id="SSF54523">
    <property type="entry name" value="Pili subunits"/>
    <property type="match status" value="1"/>
</dbReference>
<dbReference type="PANTHER" id="PTHR30093">
    <property type="entry name" value="GENERAL SECRETION PATHWAY PROTEIN G"/>
    <property type="match status" value="1"/>
</dbReference>
<feature type="transmembrane region" description="Helical" evidence="1">
    <location>
        <begin position="12"/>
        <end position="37"/>
    </location>
</feature>
<comment type="caution">
    <text evidence="3">The sequence shown here is derived from an EMBL/GenBank/DDBJ whole genome shotgun (WGS) entry which is preliminary data.</text>
</comment>
<evidence type="ECO:0000313" key="4">
    <source>
        <dbReference type="Proteomes" id="UP001239462"/>
    </source>
</evidence>
<organism evidence="3 4">
    <name type="scientific">Roseiconus lacunae</name>
    <dbReference type="NCBI Taxonomy" id="2605694"/>
    <lineage>
        <taxon>Bacteria</taxon>
        <taxon>Pseudomonadati</taxon>
        <taxon>Planctomycetota</taxon>
        <taxon>Planctomycetia</taxon>
        <taxon>Pirellulales</taxon>
        <taxon>Pirellulaceae</taxon>
        <taxon>Roseiconus</taxon>
    </lineage>
</organism>
<dbReference type="Proteomes" id="UP001239462">
    <property type="component" value="Unassembled WGS sequence"/>
</dbReference>
<keyword evidence="1" id="KW-0472">Membrane</keyword>
<dbReference type="PANTHER" id="PTHR30093:SF2">
    <property type="entry name" value="TYPE II SECRETION SYSTEM PROTEIN H"/>
    <property type="match status" value="1"/>
</dbReference>
<gene>
    <name evidence="3" type="ORF">QTN89_12290</name>
</gene>
<dbReference type="InterPro" id="IPR012902">
    <property type="entry name" value="N_methyl_site"/>
</dbReference>
<dbReference type="Pfam" id="PF07596">
    <property type="entry name" value="SBP_bac_10"/>
    <property type="match status" value="1"/>
</dbReference>
<accession>A0ABT7PI81</accession>
<feature type="domain" description="DUF1559" evidence="2">
    <location>
        <begin position="38"/>
        <end position="327"/>
    </location>
</feature>
<dbReference type="RefSeq" id="WP_289163843.1">
    <property type="nucleotide sequence ID" value="NZ_JASZZN010000008.1"/>
</dbReference>
<evidence type="ECO:0000313" key="3">
    <source>
        <dbReference type="EMBL" id="MDM4016212.1"/>
    </source>
</evidence>
<sequence length="338" mass="36532">MRTKLSKSRQAAAFTAIELIVALAILAIVVSISLVAIQSSRAASRDVSCKNNLRQLALAVHQYEEQFGSLPASYGGVASTSPRYSGRSDGPIHASGMWRILPYLGYEQLSQLVRSLNAPTGFVLQEGGARRPDSTVLPVLHCSSDYEEGFEGTSYRFCAGSTPFSQDLPSLGRDLQPNGAFGFFERSLSAVEDGLSYSAMFSERRLGHQGAFFDGKADIIGLPLHPTLPLQELTHEMFGELADRFGETAPAEYFPISGLRWHFPGKYFVLYDHVLAPAESVSGMVSGYNTRSSDGAIGAVGASSYHRGHANSARLDGSVGSTSNEVDILVWRDFGSIY</sequence>
<keyword evidence="1" id="KW-1133">Transmembrane helix</keyword>
<evidence type="ECO:0000256" key="1">
    <source>
        <dbReference type="SAM" id="Phobius"/>
    </source>
</evidence>